<evidence type="ECO:0000313" key="4">
    <source>
        <dbReference type="Proteomes" id="UP000720595"/>
    </source>
</evidence>
<organism evidence="3 4">
    <name type="scientific">Peptoniphilus gorbachii</name>
    <dbReference type="NCBI Taxonomy" id="411567"/>
    <lineage>
        <taxon>Bacteria</taxon>
        <taxon>Bacillati</taxon>
        <taxon>Bacillota</taxon>
        <taxon>Tissierellia</taxon>
        <taxon>Tissierellales</taxon>
        <taxon>Peptoniphilaceae</taxon>
        <taxon>Peptoniphilus</taxon>
    </lineage>
</organism>
<accession>A0ABS2MJM6</accession>
<gene>
    <name evidence="3" type="ORF">JOD41_000962</name>
</gene>
<protein>
    <submittedName>
        <fullName evidence="3">DNA-damage-inducible protein J</fullName>
    </submittedName>
</protein>
<name>A0ABS2MJM6_9FIRM</name>
<keyword evidence="2" id="KW-1277">Toxin-antitoxin system</keyword>
<evidence type="ECO:0000256" key="1">
    <source>
        <dbReference type="ARBA" id="ARBA00010562"/>
    </source>
</evidence>
<reference evidence="3 4" key="1">
    <citation type="submission" date="2021-01" db="EMBL/GenBank/DDBJ databases">
        <title>Genomic Encyclopedia of Type Strains, Phase IV (KMG-IV): sequencing the most valuable type-strain genomes for metagenomic binning, comparative biology and taxonomic classification.</title>
        <authorList>
            <person name="Goeker M."/>
        </authorList>
    </citation>
    <scope>NUCLEOTIDE SEQUENCE [LARGE SCALE GENOMIC DNA]</scope>
    <source>
        <strain evidence="3 4">DSM 21461</strain>
    </source>
</reference>
<dbReference type="InterPro" id="IPR013321">
    <property type="entry name" value="Arc_rbn_hlx_hlx"/>
</dbReference>
<comment type="similarity">
    <text evidence="1">Belongs to the RelB/DinJ antitoxin family.</text>
</comment>
<dbReference type="EMBL" id="JAFBDH010000004">
    <property type="protein sequence ID" value="MBM7550227.1"/>
    <property type="molecule type" value="Genomic_DNA"/>
</dbReference>
<evidence type="ECO:0000256" key="2">
    <source>
        <dbReference type="ARBA" id="ARBA00022649"/>
    </source>
</evidence>
<dbReference type="RefSeq" id="WP_205051809.1">
    <property type="nucleotide sequence ID" value="NZ_JAFBDH010000004.1"/>
</dbReference>
<comment type="caution">
    <text evidence="3">The sequence shown here is derived from an EMBL/GenBank/DDBJ whole genome shotgun (WGS) entry which is preliminary data.</text>
</comment>
<dbReference type="Gene3D" id="1.10.1220.10">
    <property type="entry name" value="Met repressor-like"/>
    <property type="match status" value="1"/>
</dbReference>
<evidence type="ECO:0000313" key="3">
    <source>
        <dbReference type="EMBL" id="MBM7550227.1"/>
    </source>
</evidence>
<dbReference type="Pfam" id="PF04221">
    <property type="entry name" value="RelB"/>
    <property type="match status" value="1"/>
</dbReference>
<dbReference type="PANTHER" id="PTHR38781:SF1">
    <property type="entry name" value="ANTITOXIN DINJ-RELATED"/>
    <property type="match status" value="1"/>
</dbReference>
<keyword evidence="4" id="KW-1185">Reference proteome</keyword>
<dbReference type="Proteomes" id="UP000720595">
    <property type="component" value="Unassembled WGS sequence"/>
</dbReference>
<dbReference type="NCBIfam" id="TIGR02384">
    <property type="entry name" value="RelB_DinJ"/>
    <property type="match status" value="1"/>
</dbReference>
<sequence>MANVNLNIRLDENLKNEFGRICESMGMSMSTAFNVFAKAVVSERAIPFEVKETNPIVAEFDDMESFREYVDRL</sequence>
<dbReference type="PANTHER" id="PTHR38781">
    <property type="entry name" value="ANTITOXIN DINJ-RELATED"/>
    <property type="match status" value="1"/>
</dbReference>
<dbReference type="InterPro" id="IPR007337">
    <property type="entry name" value="RelB/DinJ"/>
</dbReference>
<proteinExistence type="inferred from homology"/>